<reference evidence="2 3" key="1">
    <citation type="submission" date="2024-02" db="EMBL/GenBank/DDBJ databases">
        <title>de novo genome assembly of Solanum bulbocastanum strain 11H21.</title>
        <authorList>
            <person name="Hosaka A.J."/>
        </authorList>
    </citation>
    <scope>NUCLEOTIDE SEQUENCE [LARGE SCALE GENOMIC DNA]</scope>
    <source>
        <tissue evidence="2">Young leaves</tissue>
    </source>
</reference>
<feature type="region of interest" description="Disordered" evidence="1">
    <location>
        <begin position="1"/>
        <end position="78"/>
    </location>
</feature>
<keyword evidence="3" id="KW-1185">Reference proteome</keyword>
<proteinExistence type="predicted"/>
<dbReference type="PANTHER" id="PTHR33116">
    <property type="entry name" value="REVERSE TRANSCRIPTASE ZINC-BINDING DOMAIN-CONTAINING PROTEIN-RELATED-RELATED"/>
    <property type="match status" value="1"/>
</dbReference>
<dbReference type="AlphaFoldDB" id="A0AAN8UBL7"/>
<comment type="caution">
    <text evidence="2">The sequence shown here is derived from an EMBL/GenBank/DDBJ whole genome shotgun (WGS) entry which is preliminary data.</text>
</comment>
<feature type="compositionally biased region" description="Basic and acidic residues" evidence="1">
    <location>
        <begin position="33"/>
        <end position="58"/>
    </location>
</feature>
<dbReference type="PANTHER" id="PTHR33116:SF82">
    <property type="entry name" value="RNASE H FAMILY PROTEIN"/>
    <property type="match status" value="1"/>
</dbReference>
<evidence type="ECO:0000313" key="3">
    <source>
        <dbReference type="Proteomes" id="UP001371456"/>
    </source>
</evidence>
<dbReference type="EMBL" id="JBANQN010000001">
    <property type="protein sequence ID" value="KAK6803155.1"/>
    <property type="molecule type" value="Genomic_DNA"/>
</dbReference>
<organism evidence="2 3">
    <name type="scientific">Solanum bulbocastanum</name>
    <name type="common">Wild potato</name>
    <dbReference type="NCBI Taxonomy" id="147425"/>
    <lineage>
        <taxon>Eukaryota</taxon>
        <taxon>Viridiplantae</taxon>
        <taxon>Streptophyta</taxon>
        <taxon>Embryophyta</taxon>
        <taxon>Tracheophyta</taxon>
        <taxon>Spermatophyta</taxon>
        <taxon>Magnoliopsida</taxon>
        <taxon>eudicotyledons</taxon>
        <taxon>Gunneridae</taxon>
        <taxon>Pentapetalae</taxon>
        <taxon>asterids</taxon>
        <taxon>lamiids</taxon>
        <taxon>Solanales</taxon>
        <taxon>Solanaceae</taxon>
        <taxon>Solanoideae</taxon>
        <taxon>Solaneae</taxon>
        <taxon>Solanum</taxon>
    </lineage>
</organism>
<feature type="compositionally biased region" description="Polar residues" evidence="1">
    <location>
        <begin position="21"/>
        <end position="32"/>
    </location>
</feature>
<feature type="compositionally biased region" description="Polar residues" evidence="1">
    <location>
        <begin position="1"/>
        <end position="10"/>
    </location>
</feature>
<sequence>MVTIDANEQGNIKRDQHIAPKQTQATRLTNAKESTETSNEKRHNKGEKATWKVKDKVNIKGNTMPQSKGDEEKQPNNNSKEWADDIIIFTSGWKHSLKLIMNTLSTYEEVLGHLINKAKIHFLLHSNAFKTTYDRVKKYTGFHQREAPITYLGCPSFIGRPKIIHCSDLINKVVNRITGWQSKILSYGGKQPPFLRLLLRKCNKLWLISFGDGGMTRKNIIGLHGKI</sequence>
<evidence type="ECO:0000313" key="2">
    <source>
        <dbReference type="EMBL" id="KAK6803155.1"/>
    </source>
</evidence>
<evidence type="ECO:0000256" key="1">
    <source>
        <dbReference type="SAM" id="MobiDB-lite"/>
    </source>
</evidence>
<gene>
    <name evidence="2" type="ORF">RDI58_000939</name>
</gene>
<name>A0AAN8UBL7_SOLBU</name>
<protein>
    <submittedName>
        <fullName evidence="2">Uncharacterized protein</fullName>
    </submittedName>
</protein>
<accession>A0AAN8UBL7</accession>
<dbReference type="Proteomes" id="UP001371456">
    <property type="component" value="Unassembled WGS sequence"/>
</dbReference>